<accession>A0A6H1ZF17</accession>
<dbReference type="AlphaFoldDB" id="A0A6H1ZF17"/>
<evidence type="ECO:0000313" key="1">
    <source>
        <dbReference type="EMBL" id="QJA45855.1"/>
    </source>
</evidence>
<protein>
    <submittedName>
        <fullName evidence="1">Uncharacterized protein</fullName>
    </submittedName>
</protein>
<dbReference type="EMBL" id="MT143998">
    <property type="protein sequence ID" value="QJA45855.1"/>
    <property type="molecule type" value="Genomic_DNA"/>
</dbReference>
<sequence length="216" mass="22165">MDAPDGGPSGVHGKGFLHSRHEVRVGTPAGGGVRGAVASFPNNKRLTNKTDWRDARDATVLLDQVTQAALDIYRKIDQILLVFVINEGFEDATFRTLGDVIVEGVEGVAEATNFGAVEGGVIHVAGKSVVFPDDDAQLGAAAAEEIHELVKGFAANDGGAAAGFVLEDTGEEEVVLGSPGAQGGFLLGDGEVLVFVAGVTQVGEEGGAGRERGSVQ</sequence>
<reference evidence="1" key="1">
    <citation type="submission" date="2020-03" db="EMBL/GenBank/DDBJ databases">
        <title>The deep terrestrial virosphere.</title>
        <authorList>
            <person name="Holmfeldt K."/>
            <person name="Nilsson E."/>
            <person name="Simone D."/>
            <person name="Lopez-Fernandez M."/>
            <person name="Wu X."/>
            <person name="de Brujin I."/>
            <person name="Lundin D."/>
            <person name="Andersson A."/>
            <person name="Bertilsson S."/>
            <person name="Dopson M."/>
        </authorList>
    </citation>
    <scope>NUCLEOTIDE SEQUENCE</scope>
    <source>
        <strain evidence="1">TM448A00285</strain>
        <strain evidence="2">TM448B00616</strain>
    </source>
</reference>
<organism evidence="1">
    <name type="scientific">viral metagenome</name>
    <dbReference type="NCBI Taxonomy" id="1070528"/>
    <lineage>
        <taxon>unclassified sequences</taxon>
        <taxon>metagenomes</taxon>
        <taxon>organismal metagenomes</taxon>
    </lineage>
</organism>
<evidence type="ECO:0000313" key="2">
    <source>
        <dbReference type="EMBL" id="QJH96063.1"/>
    </source>
</evidence>
<proteinExistence type="predicted"/>
<name>A0A6H1ZF17_9ZZZZ</name>
<dbReference type="EMBL" id="MT144638">
    <property type="protein sequence ID" value="QJH96063.1"/>
    <property type="molecule type" value="Genomic_DNA"/>
</dbReference>
<gene>
    <name evidence="1" type="ORF">TM448A00285_0033</name>
    <name evidence="2" type="ORF">TM448B00616_0025</name>
</gene>